<dbReference type="InterPro" id="IPR003594">
    <property type="entry name" value="HATPase_dom"/>
</dbReference>
<dbReference type="Gene3D" id="3.30.565.10">
    <property type="entry name" value="Histidine kinase-like ATPase, C-terminal domain"/>
    <property type="match status" value="1"/>
</dbReference>
<keyword evidence="1" id="KW-0418">Kinase</keyword>
<keyword evidence="1" id="KW-0723">Serine/threonine-protein kinase</keyword>
<dbReference type="PANTHER" id="PTHR35526:SF3">
    <property type="entry name" value="ANTI-SIGMA-F FACTOR RSBW"/>
    <property type="match status" value="1"/>
</dbReference>
<keyword evidence="4" id="KW-1185">Reference proteome</keyword>
<feature type="domain" description="Histidine kinase/HSP90-like ATPase" evidence="2">
    <location>
        <begin position="70"/>
        <end position="178"/>
    </location>
</feature>
<reference evidence="3 4" key="1">
    <citation type="journal article" date="2019" name="Int. J. Syst. Evol. Microbiol.">
        <title>The Global Catalogue of Microorganisms (GCM) 10K type strain sequencing project: providing services to taxonomists for standard genome sequencing and annotation.</title>
        <authorList>
            <consortium name="The Broad Institute Genomics Platform"/>
            <consortium name="The Broad Institute Genome Sequencing Center for Infectious Disease"/>
            <person name="Wu L."/>
            <person name="Ma J."/>
        </authorList>
    </citation>
    <scope>NUCLEOTIDE SEQUENCE [LARGE SCALE GENOMIC DNA]</scope>
    <source>
        <strain evidence="3 4">JCM 4531</strain>
    </source>
</reference>
<evidence type="ECO:0000256" key="1">
    <source>
        <dbReference type="ARBA" id="ARBA00022527"/>
    </source>
</evidence>
<evidence type="ECO:0000259" key="2">
    <source>
        <dbReference type="Pfam" id="PF13581"/>
    </source>
</evidence>
<dbReference type="SUPFAM" id="SSF55874">
    <property type="entry name" value="ATPase domain of HSP90 chaperone/DNA topoisomerase II/histidine kinase"/>
    <property type="match status" value="1"/>
</dbReference>
<protein>
    <recommendedName>
        <fullName evidence="2">Histidine kinase/HSP90-like ATPase domain-containing protein</fullName>
    </recommendedName>
</protein>
<dbReference type="CDD" id="cd16936">
    <property type="entry name" value="HATPase_RsbW-like"/>
    <property type="match status" value="1"/>
</dbReference>
<dbReference type="RefSeq" id="WP_259334372.1">
    <property type="nucleotide sequence ID" value="NZ_BAAASK010000012.1"/>
</dbReference>
<dbReference type="InterPro" id="IPR050267">
    <property type="entry name" value="Anti-sigma-factor_SerPK"/>
</dbReference>
<dbReference type="Pfam" id="PF13581">
    <property type="entry name" value="HATPase_c_2"/>
    <property type="match status" value="1"/>
</dbReference>
<dbReference type="EMBL" id="BAAASK010000012">
    <property type="protein sequence ID" value="GAA2688686.1"/>
    <property type="molecule type" value="Genomic_DNA"/>
</dbReference>
<evidence type="ECO:0000313" key="4">
    <source>
        <dbReference type="Proteomes" id="UP001499989"/>
    </source>
</evidence>
<gene>
    <name evidence="3" type="ORF">GCM10010310_43590</name>
</gene>
<organism evidence="3 4">
    <name type="scientific">Streptomyces violaceolatus</name>
    <dbReference type="NCBI Taxonomy" id="67378"/>
    <lineage>
        <taxon>Bacteria</taxon>
        <taxon>Bacillati</taxon>
        <taxon>Actinomycetota</taxon>
        <taxon>Actinomycetes</taxon>
        <taxon>Kitasatosporales</taxon>
        <taxon>Streptomycetaceae</taxon>
        <taxon>Streptomyces</taxon>
        <taxon>Streptomyces violaceoruber group</taxon>
    </lineage>
</organism>
<dbReference type="PANTHER" id="PTHR35526">
    <property type="entry name" value="ANTI-SIGMA-F FACTOR RSBW-RELATED"/>
    <property type="match status" value="1"/>
</dbReference>
<comment type="caution">
    <text evidence="3">The sequence shown here is derived from an EMBL/GenBank/DDBJ whole genome shotgun (WGS) entry which is preliminary data.</text>
</comment>
<name>A0ABN3SXL1_9ACTN</name>
<evidence type="ECO:0000313" key="3">
    <source>
        <dbReference type="EMBL" id="GAA2688686.1"/>
    </source>
</evidence>
<keyword evidence="1" id="KW-0808">Transferase</keyword>
<dbReference type="InterPro" id="IPR036890">
    <property type="entry name" value="HATPase_C_sf"/>
</dbReference>
<accession>A0ABN3SXL1</accession>
<dbReference type="Proteomes" id="UP001499989">
    <property type="component" value="Unassembled WGS sequence"/>
</dbReference>
<proteinExistence type="predicted"/>
<sequence length="206" mass="22666">MPDGADARNGDEGQAARRRLEHILASTTRPLQELCDTAVYHMAPSRHDDAVLLLARTRALPPEHVADWTLPADASVVGTARRLVDRQLASWGLDEAAYTTGLVVSELVTNAIRYGKGPVRLRLIRDRGRLLTEVTDANSASPHLRRARENDEGGRGLFIVMRLSTHWGVRHSRHDKTIWSEQRLDAGPPDTSGLLDAFDVTDAAGL</sequence>